<accession>A0A3N0XT71</accession>
<evidence type="ECO:0000313" key="3">
    <source>
        <dbReference type="Proteomes" id="UP000281406"/>
    </source>
</evidence>
<gene>
    <name evidence="2" type="ORF">DPX16_2751</name>
</gene>
<proteinExistence type="predicted"/>
<name>A0A3N0XT71_ANAGA</name>
<evidence type="ECO:0000256" key="1">
    <source>
        <dbReference type="SAM" id="MobiDB-lite"/>
    </source>
</evidence>
<protein>
    <submittedName>
        <fullName evidence="2">Uncharacterized protein</fullName>
    </submittedName>
</protein>
<sequence length="193" mass="21398">MGGTCVNLLDNRGDPLPERDNGPAAREGAPSERSSYNRGGFGVGGGPGTPPGDTRVTNKALQFSEHQCWRTERQQTQDIPNKTSQYTIAETNTTDTLEPQTALKHMTSPSNYEKQANLNSARTNTGLRDLATSGNASFDVSLSFDLSVMILQLLINDVWMCRVWRQAINLGRAQNQCPKWWRSGAELRWKDGR</sequence>
<keyword evidence="3" id="KW-1185">Reference proteome</keyword>
<dbReference type="AlphaFoldDB" id="A0A3N0XT71"/>
<dbReference type="Proteomes" id="UP000281406">
    <property type="component" value="Unassembled WGS sequence"/>
</dbReference>
<dbReference type="EMBL" id="RJVU01061481">
    <property type="protein sequence ID" value="ROJ35237.1"/>
    <property type="molecule type" value="Genomic_DNA"/>
</dbReference>
<feature type="region of interest" description="Disordered" evidence="1">
    <location>
        <begin position="1"/>
        <end position="56"/>
    </location>
</feature>
<feature type="compositionally biased region" description="Basic and acidic residues" evidence="1">
    <location>
        <begin position="11"/>
        <end position="21"/>
    </location>
</feature>
<evidence type="ECO:0000313" key="2">
    <source>
        <dbReference type="EMBL" id="ROJ35237.1"/>
    </source>
</evidence>
<organism evidence="2 3">
    <name type="scientific">Anabarilius grahami</name>
    <name type="common">Kanglang fish</name>
    <name type="synonym">Barilius grahami</name>
    <dbReference type="NCBI Taxonomy" id="495550"/>
    <lineage>
        <taxon>Eukaryota</taxon>
        <taxon>Metazoa</taxon>
        <taxon>Chordata</taxon>
        <taxon>Craniata</taxon>
        <taxon>Vertebrata</taxon>
        <taxon>Euteleostomi</taxon>
        <taxon>Actinopterygii</taxon>
        <taxon>Neopterygii</taxon>
        <taxon>Teleostei</taxon>
        <taxon>Ostariophysi</taxon>
        <taxon>Cypriniformes</taxon>
        <taxon>Xenocyprididae</taxon>
        <taxon>Xenocypridinae</taxon>
        <taxon>Xenocypridinae incertae sedis</taxon>
        <taxon>Anabarilius</taxon>
    </lineage>
</organism>
<comment type="caution">
    <text evidence="2">The sequence shown here is derived from an EMBL/GenBank/DDBJ whole genome shotgun (WGS) entry which is preliminary data.</text>
</comment>
<reference evidence="2 3" key="1">
    <citation type="submission" date="2018-10" db="EMBL/GenBank/DDBJ databases">
        <title>Genome assembly for a Yunnan-Guizhou Plateau 3E fish, Anabarilius grahami (Regan), and its evolutionary and genetic applications.</title>
        <authorList>
            <person name="Jiang W."/>
        </authorList>
    </citation>
    <scope>NUCLEOTIDE SEQUENCE [LARGE SCALE GENOMIC DNA]</scope>
    <source>
        <strain evidence="2">AG-KIZ</strain>
        <tissue evidence="2">Muscle</tissue>
    </source>
</reference>